<dbReference type="InterPro" id="IPR012337">
    <property type="entry name" value="RNaseH-like_sf"/>
</dbReference>
<organism evidence="3 4">
    <name type="scientific">Acropora cervicornis</name>
    <name type="common">Staghorn coral</name>
    <dbReference type="NCBI Taxonomy" id="6130"/>
    <lineage>
        <taxon>Eukaryota</taxon>
        <taxon>Metazoa</taxon>
        <taxon>Cnidaria</taxon>
        <taxon>Anthozoa</taxon>
        <taxon>Hexacorallia</taxon>
        <taxon>Scleractinia</taxon>
        <taxon>Astrocoeniina</taxon>
        <taxon>Acroporidae</taxon>
        <taxon>Acropora</taxon>
    </lineage>
</organism>
<reference evidence="3" key="1">
    <citation type="journal article" date="2023" name="G3 (Bethesda)">
        <title>Whole genome assembly and annotation of the endangered Caribbean coral Acropora cervicornis.</title>
        <authorList>
            <person name="Selwyn J.D."/>
            <person name="Vollmer S.V."/>
        </authorList>
    </citation>
    <scope>NUCLEOTIDE SEQUENCE</scope>
    <source>
        <strain evidence="3">K2</strain>
    </source>
</reference>
<dbReference type="InterPro" id="IPR036397">
    <property type="entry name" value="RNaseH_sf"/>
</dbReference>
<dbReference type="InterPro" id="IPR001584">
    <property type="entry name" value="Integrase_cat-core"/>
</dbReference>
<sequence length="151" mass="16509">MFLLIIDALFKLMDIHCVNSATSSVTIDMMRSTLASDGLPETVVSDYGSHFGSSEFRSFLQKNGIKHTTSAPDHFSTNGLIERAVQTFKQGMKKQGGGSVDPKLARFLLSYYRASLPQSNSSKSSPGWLASMFLCIRASCVCNQPDKLSLC</sequence>
<evidence type="ECO:0000313" key="4">
    <source>
        <dbReference type="Proteomes" id="UP001249851"/>
    </source>
</evidence>
<dbReference type="EMBL" id="JARQWQ010000022">
    <property type="protein sequence ID" value="KAK2564545.1"/>
    <property type="molecule type" value="Genomic_DNA"/>
</dbReference>
<comment type="caution">
    <text evidence="3">The sequence shown here is derived from an EMBL/GenBank/DDBJ whole genome shotgun (WGS) entry which is preliminary data.</text>
</comment>
<dbReference type="SUPFAM" id="SSF53098">
    <property type="entry name" value="Ribonuclease H-like"/>
    <property type="match status" value="1"/>
</dbReference>
<feature type="chain" id="PRO_5042034692" description="Integrase catalytic domain-containing protein" evidence="1">
    <location>
        <begin position="21"/>
        <end position="151"/>
    </location>
</feature>
<dbReference type="Proteomes" id="UP001249851">
    <property type="component" value="Unassembled WGS sequence"/>
</dbReference>
<name>A0AAD9V8C9_ACRCE</name>
<dbReference type="AlphaFoldDB" id="A0AAD9V8C9"/>
<keyword evidence="1" id="KW-0732">Signal</keyword>
<evidence type="ECO:0000313" key="3">
    <source>
        <dbReference type="EMBL" id="KAK2564545.1"/>
    </source>
</evidence>
<dbReference type="GO" id="GO:0003676">
    <property type="term" value="F:nucleic acid binding"/>
    <property type="evidence" value="ECO:0007669"/>
    <property type="project" value="InterPro"/>
</dbReference>
<feature type="signal peptide" evidence="1">
    <location>
        <begin position="1"/>
        <end position="20"/>
    </location>
</feature>
<accession>A0AAD9V8C9</accession>
<evidence type="ECO:0000259" key="2">
    <source>
        <dbReference type="PROSITE" id="PS50994"/>
    </source>
</evidence>
<protein>
    <recommendedName>
        <fullName evidence="2">Integrase catalytic domain-containing protein</fullName>
    </recommendedName>
</protein>
<feature type="domain" description="Integrase catalytic" evidence="2">
    <location>
        <begin position="1"/>
        <end position="90"/>
    </location>
</feature>
<dbReference type="Pfam" id="PF00665">
    <property type="entry name" value="rve"/>
    <property type="match status" value="1"/>
</dbReference>
<dbReference type="PROSITE" id="PS50994">
    <property type="entry name" value="INTEGRASE"/>
    <property type="match status" value="1"/>
</dbReference>
<evidence type="ECO:0000256" key="1">
    <source>
        <dbReference type="SAM" id="SignalP"/>
    </source>
</evidence>
<dbReference type="InterPro" id="IPR050951">
    <property type="entry name" value="Retrovirus_Pol_polyprotein"/>
</dbReference>
<dbReference type="Gene3D" id="3.30.420.10">
    <property type="entry name" value="Ribonuclease H-like superfamily/Ribonuclease H"/>
    <property type="match status" value="1"/>
</dbReference>
<gene>
    <name evidence="3" type="ORF">P5673_011995</name>
</gene>
<dbReference type="PANTHER" id="PTHR37984:SF10">
    <property type="entry name" value="RIBONUCLEASE H"/>
    <property type="match status" value="1"/>
</dbReference>
<proteinExistence type="predicted"/>
<keyword evidence="4" id="KW-1185">Reference proteome</keyword>
<reference evidence="3" key="2">
    <citation type="journal article" date="2023" name="Science">
        <title>Genomic signatures of disease resistance in endangered staghorn corals.</title>
        <authorList>
            <person name="Vollmer S.V."/>
            <person name="Selwyn J.D."/>
            <person name="Despard B.A."/>
            <person name="Roesel C.L."/>
        </authorList>
    </citation>
    <scope>NUCLEOTIDE SEQUENCE</scope>
    <source>
        <strain evidence="3">K2</strain>
    </source>
</reference>
<dbReference type="PANTHER" id="PTHR37984">
    <property type="entry name" value="PROTEIN CBG26694"/>
    <property type="match status" value="1"/>
</dbReference>
<dbReference type="GO" id="GO:0015074">
    <property type="term" value="P:DNA integration"/>
    <property type="evidence" value="ECO:0007669"/>
    <property type="project" value="InterPro"/>
</dbReference>